<dbReference type="AlphaFoldDB" id="A0A0A8Z3Z4"/>
<sequence length="86" mass="10104">MEIGHYLEIFILGNFSIPLFFKEHFILCTYGHIPGHVLHLIVYYSIQFQSTYLQFICNSSMQEGKNTMRFISLFSYSEGGYADNYQ</sequence>
<reference evidence="1" key="2">
    <citation type="journal article" date="2015" name="Data Brief">
        <title>Shoot transcriptome of the giant reed, Arundo donax.</title>
        <authorList>
            <person name="Barrero R.A."/>
            <person name="Guerrero F.D."/>
            <person name="Moolhuijzen P."/>
            <person name="Goolsby J.A."/>
            <person name="Tidwell J."/>
            <person name="Bellgard S.E."/>
            <person name="Bellgard M.I."/>
        </authorList>
    </citation>
    <scope>NUCLEOTIDE SEQUENCE</scope>
    <source>
        <tissue evidence="1">Shoot tissue taken approximately 20 cm above the soil surface</tissue>
    </source>
</reference>
<reference evidence="1" key="1">
    <citation type="submission" date="2014-09" db="EMBL/GenBank/DDBJ databases">
        <authorList>
            <person name="Magalhaes I.L.F."/>
            <person name="Oliveira U."/>
            <person name="Santos F.R."/>
            <person name="Vidigal T.H.D.A."/>
            <person name="Brescovit A.D."/>
            <person name="Santos A.J."/>
        </authorList>
    </citation>
    <scope>NUCLEOTIDE SEQUENCE</scope>
    <source>
        <tissue evidence="1">Shoot tissue taken approximately 20 cm above the soil surface</tissue>
    </source>
</reference>
<protein>
    <submittedName>
        <fullName evidence="1">Uncharacterized protein</fullName>
    </submittedName>
</protein>
<organism evidence="1">
    <name type="scientific">Arundo donax</name>
    <name type="common">Giant reed</name>
    <name type="synonym">Donax arundinaceus</name>
    <dbReference type="NCBI Taxonomy" id="35708"/>
    <lineage>
        <taxon>Eukaryota</taxon>
        <taxon>Viridiplantae</taxon>
        <taxon>Streptophyta</taxon>
        <taxon>Embryophyta</taxon>
        <taxon>Tracheophyta</taxon>
        <taxon>Spermatophyta</taxon>
        <taxon>Magnoliopsida</taxon>
        <taxon>Liliopsida</taxon>
        <taxon>Poales</taxon>
        <taxon>Poaceae</taxon>
        <taxon>PACMAD clade</taxon>
        <taxon>Arundinoideae</taxon>
        <taxon>Arundineae</taxon>
        <taxon>Arundo</taxon>
    </lineage>
</organism>
<dbReference type="EMBL" id="GBRH01268333">
    <property type="protein sequence ID" value="JAD29562.1"/>
    <property type="molecule type" value="Transcribed_RNA"/>
</dbReference>
<accession>A0A0A8Z3Z4</accession>
<name>A0A0A8Z3Z4_ARUDO</name>
<proteinExistence type="predicted"/>
<evidence type="ECO:0000313" key="1">
    <source>
        <dbReference type="EMBL" id="JAD29562.1"/>
    </source>
</evidence>